<accession>A0ABW9G3Y8</accession>
<keyword evidence="11" id="KW-1185">Reference proteome</keyword>
<name>A0ABW9G3Y8_9GAMM</name>
<dbReference type="InterPro" id="IPR036393">
    <property type="entry name" value="AceGlu_kinase-like_sf"/>
</dbReference>
<dbReference type="EC" id="2.7.2.4" evidence="2"/>
<dbReference type="Pfam" id="PF22468">
    <property type="entry name" value="ACT_9"/>
    <property type="match status" value="1"/>
</dbReference>
<evidence type="ECO:0000256" key="2">
    <source>
        <dbReference type="ARBA" id="ARBA00013059"/>
    </source>
</evidence>
<feature type="domain" description="Aspartokinase ACT" evidence="9">
    <location>
        <begin position="412"/>
        <end position="468"/>
    </location>
</feature>
<evidence type="ECO:0000259" key="8">
    <source>
        <dbReference type="Pfam" id="PF00696"/>
    </source>
</evidence>
<evidence type="ECO:0000256" key="6">
    <source>
        <dbReference type="ARBA" id="ARBA00022840"/>
    </source>
</evidence>
<sequence length="484" mass="54471">MAKQHHLTVEKIGGTSMSRYDSVRDNIIRRSGRSKPPYHRILVVSAYAGITDRLLEHKKSGQPGIYALFANGRQDDSWQDALRQLDIEMQQINAELFADDSTLCDAANAFMSNRLTRARHCLEDLENLCRHGHFSLADHLATVREMLASLGESHSAWNMAERLKNDGINARFVDLTGWQDDAEQNLDERIKSAFDDIDLANELPITTGYAHTQEGLMSTFDRGYSEMTFSRIAVMFEADEAIIHKEFHLSSADPRVVGTDKAVPIGRTNYDVADQLANLGMEAIHPKAAKGLRQHDIPLRIKNTFEPEHTGTLITRDYVSEKPCAEIIAGTQGLYALEVYDQNMSGNHIHYDLEILKQLARFNIPVIAKDTNANTITHYISASLKIIKRVRRALEEHFDEAIIDQQQVAMVCAIGSDLRVPGILAKTTQCLANHQIQIKAVHQSPREVDIQFIIHQNDYHKATQSLHQCLVEIHDHGRAICLAS</sequence>
<proteinExistence type="inferred from homology"/>
<keyword evidence="5 10" id="KW-0418">Kinase</keyword>
<dbReference type="PANTHER" id="PTHR21499:SF3">
    <property type="entry name" value="ASPARTOKINASE"/>
    <property type="match status" value="1"/>
</dbReference>
<feature type="domain" description="Aspartate/glutamate/uridylate kinase" evidence="8">
    <location>
        <begin position="7"/>
        <end position="303"/>
    </location>
</feature>
<dbReference type="PANTHER" id="PTHR21499">
    <property type="entry name" value="ASPARTATE KINASE"/>
    <property type="match status" value="1"/>
</dbReference>
<dbReference type="SUPFAM" id="SSF55021">
    <property type="entry name" value="ACT-like"/>
    <property type="match status" value="1"/>
</dbReference>
<evidence type="ECO:0000256" key="3">
    <source>
        <dbReference type="ARBA" id="ARBA00022679"/>
    </source>
</evidence>
<evidence type="ECO:0000313" key="10">
    <source>
        <dbReference type="EMBL" id="MFM2484192.1"/>
    </source>
</evidence>
<keyword evidence="4" id="KW-0547">Nucleotide-binding</keyword>
<dbReference type="SUPFAM" id="SSF53633">
    <property type="entry name" value="Carbamate kinase-like"/>
    <property type="match status" value="1"/>
</dbReference>
<keyword evidence="3 10" id="KW-0808">Transferase</keyword>
<dbReference type="CDD" id="cd04910">
    <property type="entry name" value="ACT_AK-Ectoine_1"/>
    <property type="match status" value="1"/>
</dbReference>
<dbReference type="InterPro" id="IPR045865">
    <property type="entry name" value="ACT-like_dom_sf"/>
</dbReference>
<comment type="similarity">
    <text evidence="1">Belongs to the aspartokinase family.</text>
</comment>
<comment type="catalytic activity">
    <reaction evidence="7">
        <text>L-aspartate + ATP = 4-phospho-L-aspartate + ADP</text>
        <dbReference type="Rhea" id="RHEA:23776"/>
        <dbReference type="ChEBI" id="CHEBI:29991"/>
        <dbReference type="ChEBI" id="CHEBI:30616"/>
        <dbReference type="ChEBI" id="CHEBI:57535"/>
        <dbReference type="ChEBI" id="CHEBI:456216"/>
        <dbReference type="EC" id="2.7.2.4"/>
    </reaction>
</comment>
<dbReference type="NCBIfam" id="NF006614">
    <property type="entry name" value="PRK09181.1"/>
    <property type="match status" value="1"/>
</dbReference>
<dbReference type="EMBL" id="JBEQCT010000001">
    <property type="protein sequence ID" value="MFM2484192.1"/>
    <property type="molecule type" value="Genomic_DNA"/>
</dbReference>
<dbReference type="Proteomes" id="UP001629953">
    <property type="component" value="Unassembled WGS sequence"/>
</dbReference>
<evidence type="ECO:0000256" key="4">
    <source>
        <dbReference type="ARBA" id="ARBA00022741"/>
    </source>
</evidence>
<dbReference type="InterPro" id="IPR054352">
    <property type="entry name" value="ACT_Aspartokinase"/>
</dbReference>
<dbReference type="Gene3D" id="3.30.2130.10">
    <property type="entry name" value="VC0802-like"/>
    <property type="match status" value="1"/>
</dbReference>
<comment type="caution">
    <text evidence="10">The sequence shown here is derived from an EMBL/GenBank/DDBJ whole genome shotgun (WGS) entry which is preliminary data.</text>
</comment>
<dbReference type="RefSeq" id="WP_408622330.1">
    <property type="nucleotide sequence ID" value="NZ_JBEQCT010000001.1"/>
</dbReference>
<evidence type="ECO:0000313" key="11">
    <source>
        <dbReference type="Proteomes" id="UP001629953"/>
    </source>
</evidence>
<dbReference type="GO" id="GO:0004072">
    <property type="term" value="F:aspartate kinase activity"/>
    <property type="evidence" value="ECO:0007669"/>
    <property type="project" value="UniProtKB-EC"/>
</dbReference>
<dbReference type="Pfam" id="PF00696">
    <property type="entry name" value="AA_kinase"/>
    <property type="match status" value="1"/>
</dbReference>
<evidence type="ECO:0000256" key="1">
    <source>
        <dbReference type="ARBA" id="ARBA00010122"/>
    </source>
</evidence>
<keyword evidence="6" id="KW-0067">ATP-binding</keyword>
<dbReference type="InterPro" id="IPR001048">
    <property type="entry name" value="Asp/Glu/Uridylate_kinase"/>
</dbReference>
<evidence type="ECO:0000256" key="7">
    <source>
        <dbReference type="ARBA" id="ARBA00047872"/>
    </source>
</evidence>
<gene>
    <name evidence="10" type="ORF">ABUE30_03775</name>
</gene>
<evidence type="ECO:0000256" key="5">
    <source>
        <dbReference type="ARBA" id="ARBA00022777"/>
    </source>
</evidence>
<reference evidence="10 11" key="1">
    <citation type="journal article" date="2013" name="Int. J. Syst. Evol. Microbiol.">
        <title>Celerinatantimonas yamalensis sp. nov., a cold-adapted diazotrophic bacterium from a cold permafrost brine.</title>
        <authorList>
            <person name="Shcherbakova V."/>
            <person name="Chuvilskaya N."/>
            <person name="Rivkina E."/>
            <person name="Demidov N."/>
            <person name="Uchaeva V."/>
            <person name="Suetin S."/>
            <person name="Suzina N."/>
            <person name="Gilichinsky D."/>
        </authorList>
    </citation>
    <scope>NUCLEOTIDE SEQUENCE [LARGE SCALE GENOMIC DNA]</scope>
    <source>
        <strain evidence="10 11">C7</strain>
    </source>
</reference>
<organism evidence="10 11">
    <name type="scientific">Celerinatantimonas yamalensis</name>
    <dbReference type="NCBI Taxonomy" id="559956"/>
    <lineage>
        <taxon>Bacteria</taxon>
        <taxon>Pseudomonadati</taxon>
        <taxon>Pseudomonadota</taxon>
        <taxon>Gammaproteobacteria</taxon>
        <taxon>Celerinatantimonadaceae</taxon>
        <taxon>Celerinatantimonas</taxon>
    </lineage>
</organism>
<dbReference type="Gene3D" id="3.40.1160.10">
    <property type="entry name" value="Acetylglutamate kinase-like"/>
    <property type="match status" value="1"/>
</dbReference>
<protein>
    <recommendedName>
        <fullName evidence="2">aspartate kinase</fullName>
        <ecNumber evidence="2">2.7.2.4</ecNumber>
    </recommendedName>
</protein>
<evidence type="ECO:0000259" key="9">
    <source>
        <dbReference type="Pfam" id="PF22468"/>
    </source>
</evidence>